<dbReference type="AlphaFoldDB" id="K5UQ43"/>
<evidence type="ECO:0000256" key="7">
    <source>
        <dbReference type="ARBA" id="ARBA00023004"/>
    </source>
</evidence>
<name>K5UQ43_PHACS</name>
<keyword evidence="8 10" id="KW-0503">Monooxygenase</keyword>
<dbReference type="STRING" id="650164.K5UQ43"/>
<dbReference type="PRINTS" id="PR00385">
    <property type="entry name" value="P450"/>
</dbReference>
<dbReference type="PRINTS" id="PR00463">
    <property type="entry name" value="EP450I"/>
</dbReference>
<sequence>MIPFLVDKYGLRGYPGPLVAKFSSLWLASKAHKGKTTSAVHALHQKYGPFVRISSKHVSIADPEALQAIYGHNSGALKTDFYDAFVAFRHNIFTSRSRLEHSRKRKYTAYAMSMKGIMEFEPNVREYQHMLVRQLDTLCAVGAQGIDGVLGSCPWTARDGWVLFDCMPWLNFATFDVIGDLAVGAPFGMLEAGKDTALVPVSEEQAMKSFGQQDTDLEWATIPTIKLLNETVPWIFFLGCLPPQARFLMSKLQSFNAGASRKLFQKLGVAAVSKRLSSEATRRDFLSQLVAARDDEGKPLSAQELTSEALNLIIAGSDTTSSSIGAIIYHIARNRDVQERLQKALDDVLGVPNSMFSTDEVVASFDLVKNLTYLQDVINEGLRLHSTVGVGLPREVPEGGMTVAGKTLLAGTHVSCPTYTLHRLKSIWGDDADEFNPDRWTRGDRNMMLKYFAPFSIGPRACIGRNLAMMEMTICIATMFHRYRLVLASPDQQLECSEGFVSKPKDVYVGMQRRV</sequence>
<dbReference type="InterPro" id="IPR002401">
    <property type="entry name" value="Cyt_P450_E_grp-I"/>
</dbReference>
<comment type="similarity">
    <text evidence="3 10">Belongs to the cytochrome P450 family.</text>
</comment>
<protein>
    <submittedName>
        <fullName evidence="11">Uncharacterized protein</fullName>
    </submittedName>
</protein>
<dbReference type="GO" id="GO:0016705">
    <property type="term" value="F:oxidoreductase activity, acting on paired donors, with incorporation or reduction of molecular oxygen"/>
    <property type="evidence" value="ECO:0007669"/>
    <property type="project" value="InterPro"/>
</dbReference>
<evidence type="ECO:0000256" key="3">
    <source>
        <dbReference type="ARBA" id="ARBA00010617"/>
    </source>
</evidence>
<dbReference type="GO" id="GO:0005506">
    <property type="term" value="F:iron ion binding"/>
    <property type="evidence" value="ECO:0007669"/>
    <property type="project" value="InterPro"/>
</dbReference>
<evidence type="ECO:0000256" key="5">
    <source>
        <dbReference type="ARBA" id="ARBA00022723"/>
    </source>
</evidence>
<evidence type="ECO:0000256" key="4">
    <source>
        <dbReference type="ARBA" id="ARBA00022617"/>
    </source>
</evidence>
<dbReference type="GO" id="GO:0020037">
    <property type="term" value="F:heme binding"/>
    <property type="evidence" value="ECO:0007669"/>
    <property type="project" value="InterPro"/>
</dbReference>
<dbReference type="Proteomes" id="UP000008370">
    <property type="component" value="Unassembled WGS sequence"/>
</dbReference>
<keyword evidence="7 9" id="KW-0408">Iron</keyword>
<dbReference type="HOGENOM" id="CLU_001570_14_0_1"/>
<evidence type="ECO:0000313" key="11">
    <source>
        <dbReference type="EMBL" id="EKM51941.1"/>
    </source>
</evidence>
<keyword evidence="4 9" id="KW-0349">Heme</keyword>
<dbReference type="InterPro" id="IPR036396">
    <property type="entry name" value="Cyt_P450_sf"/>
</dbReference>
<dbReference type="KEGG" id="pco:PHACADRAFT_101826"/>
<dbReference type="InterPro" id="IPR001128">
    <property type="entry name" value="Cyt_P450"/>
</dbReference>
<dbReference type="CDD" id="cd11061">
    <property type="entry name" value="CYP67-like"/>
    <property type="match status" value="1"/>
</dbReference>
<evidence type="ECO:0000256" key="2">
    <source>
        <dbReference type="ARBA" id="ARBA00005179"/>
    </source>
</evidence>
<organism evidence="11 12">
    <name type="scientific">Phanerochaete carnosa (strain HHB-10118-sp)</name>
    <name type="common">White-rot fungus</name>
    <name type="synonym">Peniophora carnosa</name>
    <dbReference type="NCBI Taxonomy" id="650164"/>
    <lineage>
        <taxon>Eukaryota</taxon>
        <taxon>Fungi</taxon>
        <taxon>Dikarya</taxon>
        <taxon>Basidiomycota</taxon>
        <taxon>Agaricomycotina</taxon>
        <taxon>Agaricomycetes</taxon>
        <taxon>Polyporales</taxon>
        <taxon>Phanerochaetaceae</taxon>
        <taxon>Phanerochaete</taxon>
    </lineage>
</organism>
<evidence type="ECO:0000256" key="9">
    <source>
        <dbReference type="PIRSR" id="PIRSR602401-1"/>
    </source>
</evidence>
<evidence type="ECO:0000256" key="6">
    <source>
        <dbReference type="ARBA" id="ARBA00023002"/>
    </source>
</evidence>
<dbReference type="PANTHER" id="PTHR24305:SF29">
    <property type="entry name" value="BENZOATE-PARA-HYDROXYLASE"/>
    <property type="match status" value="1"/>
</dbReference>
<dbReference type="Pfam" id="PF00067">
    <property type="entry name" value="p450"/>
    <property type="match status" value="1"/>
</dbReference>
<dbReference type="OrthoDB" id="3934656at2759"/>
<evidence type="ECO:0000256" key="8">
    <source>
        <dbReference type="ARBA" id="ARBA00023033"/>
    </source>
</evidence>
<keyword evidence="5 9" id="KW-0479">Metal-binding</keyword>
<dbReference type="Gene3D" id="1.10.630.10">
    <property type="entry name" value="Cytochrome P450"/>
    <property type="match status" value="1"/>
</dbReference>
<gene>
    <name evidence="11" type="ORF">PHACADRAFT_101826</name>
</gene>
<dbReference type="PANTHER" id="PTHR24305">
    <property type="entry name" value="CYTOCHROME P450"/>
    <property type="match status" value="1"/>
</dbReference>
<dbReference type="GeneID" id="18907208"/>
<keyword evidence="6 10" id="KW-0560">Oxidoreductase</keyword>
<comment type="pathway">
    <text evidence="2">Secondary metabolite biosynthesis.</text>
</comment>
<feature type="binding site" description="axial binding residue" evidence="9">
    <location>
        <position position="462"/>
    </location>
    <ligand>
        <name>heme</name>
        <dbReference type="ChEBI" id="CHEBI:30413"/>
    </ligand>
    <ligandPart>
        <name>Fe</name>
        <dbReference type="ChEBI" id="CHEBI:18248"/>
    </ligandPart>
</feature>
<dbReference type="InterPro" id="IPR050121">
    <property type="entry name" value="Cytochrome_P450_monoxygenase"/>
</dbReference>
<evidence type="ECO:0000313" key="12">
    <source>
        <dbReference type="Proteomes" id="UP000008370"/>
    </source>
</evidence>
<reference evidence="11 12" key="1">
    <citation type="journal article" date="2012" name="BMC Genomics">
        <title>Comparative genomics of the white-rot fungi, Phanerochaete carnosa and P. chrysosporium, to elucidate the genetic basis of the distinct wood types they colonize.</title>
        <authorList>
            <person name="Suzuki H."/>
            <person name="MacDonald J."/>
            <person name="Syed K."/>
            <person name="Salamov A."/>
            <person name="Hori C."/>
            <person name="Aerts A."/>
            <person name="Henrissat B."/>
            <person name="Wiebenga A."/>
            <person name="vanKuyk P.A."/>
            <person name="Barry K."/>
            <person name="Lindquist E."/>
            <person name="LaButti K."/>
            <person name="Lapidus A."/>
            <person name="Lucas S."/>
            <person name="Coutinho P."/>
            <person name="Gong Y."/>
            <person name="Samejima M."/>
            <person name="Mahadevan R."/>
            <person name="Abou-Zaid M."/>
            <person name="de Vries R.P."/>
            <person name="Igarashi K."/>
            <person name="Yadav J.S."/>
            <person name="Grigoriev I.V."/>
            <person name="Master E.R."/>
        </authorList>
    </citation>
    <scope>NUCLEOTIDE SEQUENCE [LARGE SCALE GENOMIC DNA]</scope>
    <source>
        <strain evidence="11 12">HHB-10118-sp</strain>
    </source>
</reference>
<proteinExistence type="inferred from homology"/>
<dbReference type="InterPro" id="IPR017972">
    <property type="entry name" value="Cyt_P450_CS"/>
</dbReference>
<dbReference type="SUPFAM" id="SSF48264">
    <property type="entry name" value="Cytochrome P450"/>
    <property type="match status" value="1"/>
</dbReference>
<evidence type="ECO:0000256" key="10">
    <source>
        <dbReference type="RuleBase" id="RU000461"/>
    </source>
</evidence>
<dbReference type="PROSITE" id="PS00086">
    <property type="entry name" value="CYTOCHROME_P450"/>
    <property type="match status" value="1"/>
</dbReference>
<evidence type="ECO:0000256" key="1">
    <source>
        <dbReference type="ARBA" id="ARBA00001971"/>
    </source>
</evidence>
<keyword evidence="12" id="KW-1185">Reference proteome</keyword>
<comment type="cofactor">
    <cofactor evidence="1 9">
        <name>heme</name>
        <dbReference type="ChEBI" id="CHEBI:30413"/>
    </cofactor>
</comment>
<dbReference type="InParanoid" id="K5UQ43"/>
<dbReference type="EMBL" id="JH930476">
    <property type="protein sequence ID" value="EKM51941.1"/>
    <property type="molecule type" value="Genomic_DNA"/>
</dbReference>
<accession>K5UQ43</accession>
<dbReference type="RefSeq" id="XP_007399733.1">
    <property type="nucleotide sequence ID" value="XM_007399671.1"/>
</dbReference>
<dbReference type="GO" id="GO:0004497">
    <property type="term" value="F:monooxygenase activity"/>
    <property type="evidence" value="ECO:0007669"/>
    <property type="project" value="UniProtKB-KW"/>
</dbReference>